<feature type="region of interest" description="Disordered" evidence="1">
    <location>
        <begin position="1"/>
        <end position="52"/>
    </location>
</feature>
<keyword evidence="2 3" id="KW-0812">Transmembrane</keyword>
<protein>
    <submittedName>
        <fullName evidence="3">Transmembrane protein</fullName>
    </submittedName>
</protein>
<dbReference type="Proteomes" id="UP000243217">
    <property type="component" value="Unassembled WGS sequence"/>
</dbReference>
<dbReference type="AlphaFoldDB" id="A0A1W0AAJ9"/>
<evidence type="ECO:0000256" key="2">
    <source>
        <dbReference type="SAM" id="Phobius"/>
    </source>
</evidence>
<keyword evidence="2" id="KW-1133">Transmembrane helix</keyword>
<feature type="transmembrane region" description="Helical" evidence="2">
    <location>
        <begin position="244"/>
        <end position="268"/>
    </location>
</feature>
<evidence type="ECO:0000313" key="4">
    <source>
        <dbReference type="Proteomes" id="UP000243217"/>
    </source>
</evidence>
<gene>
    <name evidence="3" type="ORF">THRCLA_00721</name>
</gene>
<accession>A0A1W0AAJ9</accession>
<name>A0A1W0AAJ9_9STRA</name>
<comment type="caution">
    <text evidence="3">The sequence shown here is derived from an EMBL/GenBank/DDBJ whole genome shotgun (WGS) entry which is preliminary data.</text>
</comment>
<proteinExistence type="predicted"/>
<feature type="compositionally biased region" description="Polar residues" evidence="1">
    <location>
        <begin position="23"/>
        <end position="32"/>
    </location>
</feature>
<dbReference type="OrthoDB" id="113413at2759"/>
<evidence type="ECO:0000313" key="3">
    <source>
        <dbReference type="EMBL" id="OQS07275.1"/>
    </source>
</evidence>
<evidence type="ECO:0000256" key="1">
    <source>
        <dbReference type="SAM" id="MobiDB-lite"/>
    </source>
</evidence>
<organism evidence="3 4">
    <name type="scientific">Thraustotheca clavata</name>
    <dbReference type="NCBI Taxonomy" id="74557"/>
    <lineage>
        <taxon>Eukaryota</taxon>
        <taxon>Sar</taxon>
        <taxon>Stramenopiles</taxon>
        <taxon>Oomycota</taxon>
        <taxon>Saprolegniomycetes</taxon>
        <taxon>Saprolegniales</taxon>
        <taxon>Achlyaceae</taxon>
        <taxon>Thraustotheca</taxon>
    </lineage>
</organism>
<reference evidence="3 4" key="1">
    <citation type="journal article" date="2014" name="Genome Biol. Evol.">
        <title>The secreted proteins of Achlya hypogyna and Thraustotheca clavata identify the ancestral oomycete secretome and reveal gene acquisitions by horizontal gene transfer.</title>
        <authorList>
            <person name="Misner I."/>
            <person name="Blouin N."/>
            <person name="Leonard G."/>
            <person name="Richards T.A."/>
            <person name="Lane C.E."/>
        </authorList>
    </citation>
    <scope>NUCLEOTIDE SEQUENCE [LARGE SCALE GENOMIC DNA]</scope>
    <source>
        <strain evidence="3 4">ATCC 34112</strain>
    </source>
</reference>
<feature type="transmembrane region" description="Helical" evidence="2">
    <location>
        <begin position="280"/>
        <end position="302"/>
    </location>
</feature>
<keyword evidence="4" id="KW-1185">Reference proteome</keyword>
<keyword evidence="2" id="KW-0472">Membrane</keyword>
<dbReference type="EMBL" id="JNBS01000256">
    <property type="protein sequence ID" value="OQS07275.1"/>
    <property type="molecule type" value="Genomic_DNA"/>
</dbReference>
<sequence>MSKRAGRARSLSPTRGPEPRNPRSPSDFNASSDGEEEVDEITPLKPVKKVPKSSSFSLDVQQSFHKAVKLVQTAFVENDSELSSNWIVVESDSGQIDAMNQALEAVRDAFLFSTSLTENKLDESAQEIISRCEKVAERVVDQCDMRDVLSTNWSDMNVFANLANNLKEIKGLVTTPVVRRDKAAERKIGKRIDRFVALISTSFQSIRNDIQNHLGEMDDILAECNSLLVDVVTFLHMRGRTADFSGTGVAAGAAGVVAGLVITTAAMLTVPVSGGLSVPFLVAGKSLLVTGAATLAPCGLMLRSHGKQLKGLTDLVKCLKARIEIMQARREVVIMALNACVEADFNTQQVGVFCQDATELELSSYDNSLPFMNIVEKKLAILEESVNAFGANPSLFHYCHDEQNDNGLLLPTVEDK</sequence>